<dbReference type="HAMAP" id="MF_00185">
    <property type="entry name" value="IPP_trans"/>
    <property type="match status" value="1"/>
</dbReference>
<dbReference type="SUPFAM" id="SSF52540">
    <property type="entry name" value="P-loop containing nucleoside triphosphate hydrolases"/>
    <property type="match status" value="2"/>
</dbReference>
<comment type="similarity">
    <text evidence="1 5 7">Belongs to the IPP transferase family.</text>
</comment>
<dbReference type="InterPro" id="IPR036236">
    <property type="entry name" value="Znf_C2H2_sf"/>
</dbReference>
<evidence type="ECO:0000313" key="10">
    <source>
        <dbReference type="Proteomes" id="UP000076580"/>
    </source>
</evidence>
<dbReference type="Gene3D" id="1.10.20.140">
    <property type="match status" value="1"/>
</dbReference>
<reference evidence="9 10" key="1">
    <citation type="journal article" date="2016" name="Sci. Rep.">
        <title>Insights into Adaptations to a Near-Obligate Nematode Endoparasitic Lifestyle from the Finished Genome of Drechmeria coniospora.</title>
        <authorList>
            <person name="Zhang L."/>
            <person name="Zhou Z."/>
            <person name="Guo Q."/>
            <person name="Fokkens L."/>
            <person name="Miskei M."/>
            <person name="Pocsi I."/>
            <person name="Zhang W."/>
            <person name="Chen M."/>
            <person name="Wang L."/>
            <person name="Sun Y."/>
            <person name="Donzelli B.G."/>
            <person name="Gibson D.M."/>
            <person name="Nelson D.R."/>
            <person name="Luo J.G."/>
            <person name="Rep M."/>
            <person name="Liu H."/>
            <person name="Yang S."/>
            <person name="Wang J."/>
            <person name="Krasnoff S.B."/>
            <person name="Xu Y."/>
            <person name="Molnar I."/>
            <person name="Lin M."/>
        </authorList>
    </citation>
    <scope>NUCLEOTIDE SEQUENCE [LARGE SCALE GENOMIC DNA]</scope>
    <source>
        <strain evidence="9 10">ARSEF 6962</strain>
    </source>
</reference>
<feature type="compositionally biased region" description="Basic and acidic residues" evidence="8">
    <location>
        <begin position="436"/>
        <end position="446"/>
    </location>
</feature>
<dbReference type="EMBL" id="LAYC01000002">
    <property type="protein sequence ID" value="KYK57222.1"/>
    <property type="molecule type" value="Genomic_DNA"/>
</dbReference>
<dbReference type="Gene3D" id="3.40.50.300">
    <property type="entry name" value="P-loop containing nucleotide triphosphate hydrolases"/>
    <property type="match status" value="1"/>
</dbReference>
<dbReference type="NCBIfam" id="TIGR00174">
    <property type="entry name" value="miaA"/>
    <property type="match status" value="1"/>
</dbReference>
<dbReference type="Proteomes" id="UP000076580">
    <property type="component" value="Chromosome 02"/>
</dbReference>
<dbReference type="PANTHER" id="PTHR11088">
    <property type="entry name" value="TRNA DIMETHYLALLYLTRANSFERASE"/>
    <property type="match status" value="1"/>
</dbReference>
<proteinExistence type="inferred from homology"/>
<dbReference type="InterPro" id="IPR030666">
    <property type="entry name" value="IPP_transferase_euk"/>
</dbReference>
<evidence type="ECO:0000256" key="1">
    <source>
        <dbReference type="ARBA" id="ARBA00005842"/>
    </source>
</evidence>
<dbReference type="STRING" id="98403.A0A151GJN1"/>
<keyword evidence="3 5" id="KW-0547">Nucleotide-binding</keyword>
<comment type="function">
    <text evidence="5">Catalyzes the transfer of a dimethylallyl group onto the adenine at position 37.</text>
</comment>
<keyword evidence="4 5" id="KW-0067">ATP-binding</keyword>
<sequence>MAVRTPPADPLLVILGSTGTGKSDLAVELATRFGGEIINADAMQLYRGLPVLTNKMPVPERRGIPHHLLGHIAADEAPWDVDDFKREATKAMAEIRARGNLPILVGGTQYYVDSLLFADVILDGVQCEAPSGTFPFLDSPTETLLSELQRCDPVMAERWHPNDRRKIQRSLEIFLQTGKPASQFYAEQRERKAAAASRDATSSSRPRWEKLLFWVHSDRDVLRERLDERVDRMLSGGLLDEVGELVDLKRRRAAAGQALDTTKGIWQSIGYRQFEAYLAALDGGATDDGGLDDLKAKAVEETKSATRRYAVQQTRWIRLKQMRRLQEEGAEAMDSLYVVDSTDQAQFQQDVVQPAAGITAQFLAGEERPRPRDVSERARQVLTAAAEPPAQEKPSKRTCELCQTVLVTEQAWQRHIKGVSHRRALRRKQRLALVPTEERERDEADVGTRPSSPEIGSMFSSPAE</sequence>
<dbReference type="FunCoup" id="A0A151GJN1">
    <property type="interactions" value="885"/>
</dbReference>
<evidence type="ECO:0000256" key="6">
    <source>
        <dbReference type="RuleBase" id="RU003783"/>
    </source>
</evidence>
<dbReference type="EC" id="2.5.1.75" evidence="5 6"/>
<dbReference type="RefSeq" id="XP_040656574.1">
    <property type="nucleotide sequence ID" value="XM_040801541.1"/>
</dbReference>
<keyword evidence="2 5" id="KW-0808">Transferase</keyword>
<gene>
    <name evidence="9" type="ORF">DCS_04229</name>
</gene>
<keyword evidence="5" id="KW-0963">Cytoplasm</keyword>
<dbReference type="Pfam" id="PF01715">
    <property type="entry name" value="IPPT"/>
    <property type="match status" value="1"/>
</dbReference>
<evidence type="ECO:0000256" key="4">
    <source>
        <dbReference type="ARBA" id="ARBA00022840"/>
    </source>
</evidence>
<evidence type="ECO:0000256" key="8">
    <source>
        <dbReference type="SAM" id="MobiDB-lite"/>
    </source>
</evidence>
<organism evidence="9 10">
    <name type="scientific">Drechmeria coniospora</name>
    <name type="common">Nematophagous fungus</name>
    <name type="synonym">Meria coniospora</name>
    <dbReference type="NCBI Taxonomy" id="98403"/>
    <lineage>
        <taxon>Eukaryota</taxon>
        <taxon>Fungi</taxon>
        <taxon>Dikarya</taxon>
        <taxon>Ascomycota</taxon>
        <taxon>Pezizomycotina</taxon>
        <taxon>Sordariomycetes</taxon>
        <taxon>Hypocreomycetidae</taxon>
        <taxon>Hypocreales</taxon>
        <taxon>Ophiocordycipitaceae</taxon>
        <taxon>Drechmeria</taxon>
    </lineage>
</organism>
<dbReference type="PIRSF" id="PIRSF039110">
    <property type="entry name" value="IPP_transferase"/>
    <property type="match status" value="1"/>
</dbReference>
<accession>A0A151GJN1</accession>
<protein>
    <recommendedName>
        <fullName evidence="5 6">tRNA dimethylallyltransferase</fullName>
        <ecNumber evidence="5 6">2.5.1.75</ecNumber>
    </recommendedName>
</protein>
<evidence type="ECO:0000256" key="5">
    <source>
        <dbReference type="PIRNR" id="PIRNR039110"/>
    </source>
</evidence>
<comment type="catalytic activity">
    <reaction evidence="5 6">
        <text>adenosine(37) in tRNA + dimethylallyl diphosphate = N(6)-dimethylallyladenosine(37) in tRNA + diphosphate</text>
        <dbReference type="Rhea" id="RHEA:26482"/>
        <dbReference type="Rhea" id="RHEA-COMP:10162"/>
        <dbReference type="Rhea" id="RHEA-COMP:10375"/>
        <dbReference type="ChEBI" id="CHEBI:33019"/>
        <dbReference type="ChEBI" id="CHEBI:57623"/>
        <dbReference type="ChEBI" id="CHEBI:74411"/>
        <dbReference type="ChEBI" id="CHEBI:74415"/>
        <dbReference type="EC" id="2.5.1.75"/>
    </reaction>
</comment>
<dbReference type="AlphaFoldDB" id="A0A151GJN1"/>
<dbReference type="InterPro" id="IPR027417">
    <property type="entry name" value="P-loop_NTPase"/>
</dbReference>
<keyword evidence="10" id="KW-1185">Reference proteome</keyword>
<dbReference type="SUPFAM" id="SSF57667">
    <property type="entry name" value="beta-beta-alpha zinc fingers"/>
    <property type="match status" value="1"/>
</dbReference>
<dbReference type="Gene3D" id="3.30.160.60">
    <property type="entry name" value="Classic Zinc Finger"/>
    <property type="match status" value="1"/>
</dbReference>
<dbReference type="InterPro" id="IPR039657">
    <property type="entry name" value="Dimethylallyltransferase"/>
</dbReference>
<name>A0A151GJN1_DRECN</name>
<evidence type="ECO:0000256" key="3">
    <source>
        <dbReference type="ARBA" id="ARBA00022741"/>
    </source>
</evidence>
<dbReference type="GO" id="GO:0005739">
    <property type="term" value="C:mitochondrion"/>
    <property type="evidence" value="ECO:0007669"/>
    <property type="project" value="TreeGrafter"/>
</dbReference>
<dbReference type="PANTHER" id="PTHR11088:SF89">
    <property type="entry name" value="TRNA DIMETHYLALLYLTRANSFERASE"/>
    <property type="match status" value="1"/>
</dbReference>
<evidence type="ECO:0000256" key="7">
    <source>
        <dbReference type="RuleBase" id="RU003785"/>
    </source>
</evidence>
<dbReference type="InParanoid" id="A0A151GJN1"/>
<comment type="caution">
    <text evidence="9">The sequence shown here is derived from an EMBL/GenBank/DDBJ whole genome shotgun (WGS) entry which is preliminary data.</text>
</comment>
<dbReference type="InterPro" id="IPR018022">
    <property type="entry name" value="IPT"/>
</dbReference>
<evidence type="ECO:0000256" key="2">
    <source>
        <dbReference type="ARBA" id="ARBA00022679"/>
    </source>
</evidence>
<evidence type="ECO:0000313" key="9">
    <source>
        <dbReference type="EMBL" id="KYK57222.1"/>
    </source>
</evidence>
<dbReference type="GO" id="GO:0052381">
    <property type="term" value="F:tRNA dimethylallyltransferase activity"/>
    <property type="evidence" value="ECO:0007669"/>
    <property type="project" value="UniProtKB-UniRule"/>
</dbReference>
<feature type="region of interest" description="Disordered" evidence="8">
    <location>
        <begin position="428"/>
        <end position="464"/>
    </location>
</feature>
<keyword evidence="5 6" id="KW-0819">tRNA processing</keyword>
<dbReference type="GO" id="GO:0006400">
    <property type="term" value="P:tRNA modification"/>
    <property type="evidence" value="ECO:0007669"/>
    <property type="project" value="TreeGrafter"/>
</dbReference>
<dbReference type="GO" id="GO:0005524">
    <property type="term" value="F:ATP binding"/>
    <property type="evidence" value="ECO:0007669"/>
    <property type="project" value="UniProtKB-UniRule"/>
</dbReference>
<dbReference type="GeneID" id="63716872"/>